<name>A0AAV7TK84_PLEWA</name>
<evidence type="ECO:0000313" key="2">
    <source>
        <dbReference type="Proteomes" id="UP001066276"/>
    </source>
</evidence>
<comment type="caution">
    <text evidence="1">The sequence shown here is derived from an EMBL/GenBank/DDBJ whole genome shotgun (WGS) entry which is preliminary data.</text>
</comment>
<accession>A0AAV7TK84</accession>
<reference evidence="1" key="1">
    <citation type="journal article" date="2022" name="bioRxiv">
        <title>Sequencing and chromosome-scale assembly of the giantPleurodeles waltlgenome.</title>
        <authorList>
            <person name="Brown T."/>
            <person name="Elewa A."/>
            <person name="Iarovenko S."/>
            <person name="Subramanian E."/>
            <person name="Araus A.J."/>
            <person name="Petzold A."/>
            <person name="Susuki M."/>
            <person name="Suzuki K.-i.T."/>
            <person name="Hayashi T."/>
            <person name="Toyoda A."/>
            <person name="Oliveira C."/>
            <person name="Osipova E."/>
            <person name="Leigh N.D."/>
            <person name="Simon A."/>
            <person name="Yun M.H."/>
        </authorList>
    </citation>
    <scope>NUCLEOTIDE SEQUENCE</scope>
    <source>
        <strain evidence="1">20211129_DDA</strain>
        <tissue evidence="1">Liver</tissue>
    </source>
</reference>
<organism evidence="1 2">
    <name type="scientific">Pleurodeles waltl</name>
    <name type="common">Iberian ribbed newt</name>
    <dbReference type="NCBI Taxonomy" id="8319"/>
    <lineage>
        <taxon>Eukaryota</taxon>
        <taxon>Metazoa</taxon>
        <taxon>Chordata</taxon>
        <taxon>Craniata</taxon>
        <taxon>Vertebrata</taxon>
        <taxon>Euteleostomi</taxon>
        <taxon>Amphibia</taxon>
        <taxon>Batrachia</taxon>
        <taxon>Caudata</taxon>
        <taxon>Salamandroidea</taxon>
        <taxon>Salamandridae</taxon>
        <taxon>Pleurodelinae</taxon>
        <taxon>Pleurodeles</taxon>
    </lineage>
</organism>
<proteinExistence type="predicted"/>
<evidence type="ECO:0000313" key="1">
    <source>
        <dbReference type="EMBL" id="KAJ1177067.1"/>
    </source>
</evidence>
<dbReference type="EMBL" id="JANPWB010000006">
    <property type="protein sequence ID" value="KAJ1177067.1"/>
    <property type="molecule type" value="Genomic_DNA"/>
</dbReference>
<dbReference type="AlphaFoldDB" id="A0AAV7TK84"/>
<dbReference type="Proteomes" id="UP001066276">
    <property type="component" value="Chromosome 3_2"/>
</dbReference>
<sequence length="135" mass="14505">MDAPGGATLLLKRGWKLPGAPPAPLSVLRIPPGHFLAGSRLRSHPGSSLVAVSVVRLLSLSLLLLPLSTPSPPSVFFPFLRSRASEPVATAPLAPEVQGHWLVRPPVPGWRRQRQHMLPSRTGLAAPARHRDPAR</sequence>
<protein>
    <submittedName>
        <fullName evidence="1">Uncharacterized protein</fullName>
    </submittedName>
</protein>
<keyword evidence="2" id="KW-1185">Reference proteome</keyword>
<gene>
    <name evidence="1" type="ORF">NDU88_002331</name>
</gene>